<feature type="compositionally biased region" description="Low complexity" evidence="1">
    <location>
        <begin position="117"/>
        <end position="134"/>
    </location>
</feature>
<dbReference type="OrthoDB" id="545818at2759"/>
<organism evidence="2 3">
    <name type="scientific">Tetrabaena socialis</name>
    <dbReference type="NCBI Taxonomy" id="47790"/>
    <lineage>
        <taxon>Eukaryota</taxon>
        <taxon>Viridiplantae</taxon>
        <taxon>Chlorophyta</taxon>
        <taxon>core chlorophytes</taxon>
        <taxon>Chlorophyceae</taxon>
        <taxon>CS clade</taxon>
        <taxon>Chlamydomonadales</taxon>
        <taxon>Tetrabaenaceae</taxon>
        <taxon>Tetrabaena</taxon>
    </lineage>
</organism>
<evidence type="ECO:0000313" key="3">
    <source>
        <dbReference type="Proteomes" id="UP000236333"/>
    </source>
</evidence>
<accession>A0A2J8AC82</accession>
<proteinExistence type="predicted"/>
<keyword evidence="3" id="KW-1185">Reference proteome</keyword>
<gene>
    <name evidence="2" type="ORF">TSOC_003156</name>
</gene>
<evidence type="ECO:0000313" key="2">
    <source>
        <dbReference type="EMBL" id="PNH10132.1"/>
    </source>
</evidence>
<feature type="region of interest" description="Disordered" evidence="1">
    <location>
        <begin position="108"/>
        <end position="140"/>
    </location>
</feature>
<name>A0A2J8AC82_9CHLO</name>
<sequence>MTTAVVELVGELTLRFLPVPLLDAFSIVYVRYWLSKPVRTDTARKLKVIKDYYCKQRTRGGGEVVQPLLSAQALDEQLSVFCTTMAATSTALHDELLLAEQEAQRAKQRRATGAGGTADAATAEGAAASTSASRPAEPSTRQCWERITSVAGLQHGLSEFVKLAELVFVMVPGSVEDERRFSALAFIKSKARNRLTDHLGVCMRMFSQEFFTAHTFPYKEAFDAWRAAAEKRGRYMQNKERQINLNERSKRTIKPYY</sequence>
<protein>
    <submittedName>
        <fullName evidence="2">Uncharacterized protein</fullName>
    </submittedName>
</protein>
<reference evidence="2 3" key="1">
    <citation type="journal article" date="2017" name="Mol. Biol. Evol.">
        <title>The 4-celled Tetrabaena socialis nuclear genome reveals the essential components for genetic control of cell number at the origin of multicellularity in the volvocine lineage.</title>
        <authorList>
            <person name="Featherston J."/>
            <person name="Arakaki Y."/>
            <person name="Hanschen E.R."/>
            <person name="Ferris P.J."/>
            <person name="Michod R.E."/>
            <person name="Olson B.J.S.C."/>
            <person name="Nozaki H."/>
            <person name="Durand P.M."/>
        </authorList>
    </citation>
    <scope>NUCLEOTIDE SEQUENCE [LARGE SCALE GENOMIC DNA]</scope>
    <source>
        <strain evidence="2 3">NIES-571</strain>
    </source>
</reference>
<dbReference type="Proteomes" id="UP000236333">
    <property type="component" value="Unassembled WGS sequence"/>
</dbReference>
<dbReference type="AlphaFoldDB" id="A0A2J8AC82"/>
<dbReference type="EMBL" id="PGGS01000065">
    <property type="protein sequence ID" value="PNH10132.1"/>
    <property type="molecule type" value="Genomic_DNA"/>
</dbReference>
<evidence type="ECO:0000256" key="1">
    <source>
        <dbReference type="SAM" id="MobiDB-lite"/>
    </source>
</evidence>
<comment type="caution">
    <text evidence="2">The sequence shown here is derived from an EMBL/GenBank/DDBJ whole genome shotgun (WGS) entry which is preliminary data.</text>
</comment>